<organism evidence="9 10">
    <name type="scientific">Alistipes indistinctus YIT 12060</name>
    <dbReference type="NCBI Taxonomy" id="742725"/>
    <lineage>
        <taxon>Bacteria</taxon>
        <taxon>Pseudomonadati</taxon>
        <taxon>Bacteroidota</taxon>
        <taxon>Bacteroidia</taxon>
        <taxon>Bacteroidales</taxon>
        <taxon>Rikenellaceae</taxon>
        <taxon>Alistipes</taxon>
    </lineage>
</organism>
<dbReference type="eggNOG" id="COG0755">
    <property type="taxonomic scope" value="Bacteria"/>
</dbReference>
<keyword evidence="2 7" id="KW-0812">Transmembrane</keyword>
<dbReference type="Proteomes" id="UP000006008">
    <property type="component" value="Unassembled WGS sequence"/>
</dbReference>
<dbReference type="GO" id="GO:0005886">
    <property type="term" value="C:plasma membrane"/>
    <property type="evidence" value="ECO:0007669"/>
    <property type="project" value="TreeGrafter"/>
</dbReference>
<evidence type="ECO:0000256" key="5">
    <source>
        <dbReference type="ARBA" id="ARBA00023136"/>
    </source>
</evidence>
<evidence type="ECO:0000313" key="9">
    <source>
        <dbReference type="EMBL" id="EHB93449.1"/>
    </source>
</evidence>
<comment type="caution">
    <text evidence="9">The sequence shown here is derived from an EMBL/GenBank/DDBJ whole genome shotgun (WGS) entry which is preliminary data.</text>
</comment>
<dbReference type="AlphaFoldDB" id="G5H5L0"/>
<gene>
    <name evidence="9" type="ORF">HMPREF9450_00220</name>
</gene>
<feature type="compositionally biased region" description="Polar residues" evidence="6">
    <location>
        <begin position="8"/>
        <end position="24"/>
    </location>
</feature>
<dbReference type="PANTHER" id="PTHR30071:SF1">
    <property type="entry name" value="CYTOCHROME B_B6 PROTEIN-RELATED"/>
    <property type="match status" value="1"/>
</dbReference>
<proteinExistence type="predicted"/>
<feature type="region of interest" description="Disordered" evidence="6">
    <location>
        <begin position="1"/>
        <end position="34"/>
    </location>
</feature>
<dbReference type="InterPro" id="IPR002541">
    <property type="entry name" value="Cyt_c_assembly"/>
</dbReference>
<dbReference type="STRING" id="742725.HMPREF9450_00220"/>
<dbReference type="GO" id="GO:0017004">
    <property type="term" value="P:cytochrome complex assembly"/>
    <property type="evidence" value="ECO:0007669"/>
    <property type="project" value="UniProtKB-KW"/>
</dbReference>
<dbReference type="PANTHER" id="PTHR30071">
    <property type="entry name" value="HEME EXPORTER PROTEIN C"/>
    <property type="match status" value="1"/>
</dbReference>
<evidence type="ECO:0000313" key="10">
    <source>
        <dbReference type="Proteomes" id="UP000006008"/>
    </source>
</evidence>
<keyword evidence="4 7" id="KW-1133">Transmembrane helix</keyword>
<keyword evidence="5 7" id="KW-0472">Membrane</keyword>
<dbReference type="InterPro" id="IPR045062">
    <property type="entry name" value="Cyt_c_biogenesis_CcsA/CcmC"/>
</dbReference>
<dbReference type="PATRIC" id="fig|742725.3.peg.248"/>
<protein>
    <recommendedName>
        <fullName evidence="8">Cytochrome c assembly protein domain-containing protein</fullName>
    </recommendedName>
</protein>
<dbReference type="EMBL" id="ADLD01000003">
    <property type="protein sequence ID" value="EHB93449.1"/>
    <property type="molecule type" value="Genomic_DNA"/>
</dbReference>
<feature type="domain" description="Cytochrome c assembly protein" evidence="8">
    <location>
        <begin position="422"/>
        <end position="617"/>
    </location>
</feature>
<feature type="transmembrane region" description="Helical" evidence="7">
    <location>
        <begin position="589"/>
        <end position="613"/>
    </location>
</feature>
<feature type="transmembrane region" description="Helical" evidence="7">
    <location>
        <begin position="428"/>
        <end position="444"/>
    </location>
</feature>
<evidence type="ECO:0000256" key="3">
    <source>
        <dbReference type="ARBA" id="ARBA00022748"/>
    </source>
</evidence>
<accession>G5H5L0</accession>
<evidence type="ECO:0000256" key="2">
    <source>
        <dbReference type="ARBA" id="ARBA00022692"/>
    </source>
</evidence>
<feature type="transmembrane region" description="Helical" evidence="7">
    <location>
        <begin position="355"/>
        <end position="373"/>
    </location>
</feature>
<name>G5H5L0_9BACT</name>
<feature type="transmembrane region" description="Helical" evidence="7">
    <location>
        <begin position="625"/>
        <end position="646"/>
    </location>
</feature>
<feature type="transmembrane region" description="Helical" evidence="7">
    <location>
        <begin position="564"/>
        <end position="582"/>
    </location>
</feature>
<evidence type="ECO:0000256" key="6">
    <source>
        <dbReference type="SAM" id="MobiDB-lite"/>
    </source>
</evidence>
<feature type="transmembrane region" description="Helical" evidence="7">
    <location>
        <begin position="451"/>
        <end position="470"/>
    </location>
</feature>
<evidence type="ECO:0000256" key="7">
    <source>
        <dbReference type="SAM" id="Phobius"/>
    </source>
</evidence>
<feature type="transmembrane region" description="Helical" evidence="7">
    <location>
        <begin position="394"/>
        <end position="416"/>
    </location>
</feature>
<evidence type="ECO:0000259" key="8">
    <source>
        <dbReference type="Pfam" id="PF01578"/>
    </source>
</evidence>
<evidence type="ECO:0000256" key="1">
    <source>
        <dbReference type="ARBA" id="ARBA00004141"/>
    </source>
</evidence>
<feature type="transmembrane region" description="Helical" evidence="7">
    <location>
        <begin position="490"/>
        <end position="517"/>
    </location>
</feature>
<feature type="transmembrane region" description="Helical" evidence="7">
    <location>
        <begin position="529"/>
        <end position="549"/>
    </location>
</feature>
<dbReference type="Pfam" id="PF01578">
    <property type="entry name" value="Cytochrom_C_asm"/>
    <property type="match status" value="1"/>
</dbReference>
<evidence type="ECO:0000256" key="4">
    <source>
        <dbReference type="ARBA" id="ARBA00022989"/>
    </source>
</evidence>
<keyword evidence="3" id="KW-0201">Cytochrome c-type biogenesis</keyword>
<reference evidence="9 10" key="1">
    <citation type="submission" date="2011-08" db="EMBL/GenBank/DDBJ databases">
        <title>The Genome Sequence of Alistipes indistinctus YIT 12060.</title>
        <authorList>
            <consortium name="The Broad Institute Genome Sequencing Platform"/>
            <person name="Earl A."/>
            <person name="Ward D."/>
            <person name="Feldgarden M."/>
            <person name="Gevers D."/>
            <person name="Morotomi M."/>
            <person name="Young S.K."/>
            <person name="Zeng Q."/>
            <person name="Gargeya S."/>
            <person name="Fitzgerald M."/>
            <person name="Haas B."/>
            <person name="Abouelleil A."/>
            <person name="Alvarado L."/>
            <person name="Arachchi H.M."/>
            <person name="Berlin A."/>
            <person name="Brown A."/>
            <person name="Chapman S.B."/>
            <person name="Chen Z."/>
            <person name="Dunbar C."/>
            <person name="Freedman E."/>
            <person name="Gearin G."/>
            <person name="Gellesch M."/>
            <person name="Goldberg J."/>
            <person name="Griggs A."/>
            <person name="Gujja S."/>
            <person name="Heiman D."/>
            <person name="Howarth C."/>
            <person name="Larson L."/>
            <person name="Lui A."/>
            <person name="MacDonald P.J.P."/>
            <person name="Montmayeur A."/>
            <person name="Murphy C."/>
            <person name="Neiman D."/>
            <person name="Pearson M."/>
            <person name="Priest M."/>
            <person name="Roberts A."/>
            <person name="Saif S."/>
            <person name="Shea T."/>
            <person name="Shenoy N."/>
            <person name="Sisk P."/>
            <person name="Stolte C."/>
            <person name="Sykes S."/>
            <person name="Wortman J."/>
            <person name="Nusbaum C."/>
            <person name="Birren B."/>
        </authorList>
    </citation>
    <scope>NUCLEOTIDE SEQUENCE [LARGE SCALE GENOMIC DNA]</scope>
    <source>
        <strain evidence="9 10">YIT 12060</strain>
    </source>
</reference>
<sequence length="653" mass="70839">MKPDPQPVSATASKPVSAPRTASGTGSGPASEAGFKRRFVPGFSSAVRCLLTGLILSLCTVFQGAAQHTAQNAPNPENLADTAIPRINSTDGPANRLPGGENTAISDGEVSCFGRLLVQTPQGRIEPVDTYASELLRKLHHRDHYGRLTATEWLLGVLADPDRWSREPFIYLPDKSVRTLLAGAQAPRTDGAHLDPGSATGRTSQPAAGKYAALHDFFDPQGGYRLAGAVEKAYAKAPGARDKRDKELLKADEKVNILYGLLAGRMLAMFPTPLRWYSPGDDLSGLAREDSLLIAKILPAYSAALAGGTPPGERAELLGMIETFQQARGAGMLPSPARISAEIFYNRADIFRTAFRAYLLLGFLLLVVATNSNTRRKKALLQTTSKRRRWLPRLLTVLIVAVFLWQCAGLGLRWYISGRAPWTNAYESMVYVGWTTVLAGLIFARRSQLALALATLMGGVILFVSNLNWLDPQITPLVPVLKSYWLMIHVSVITASYGFFGIAAVTGLASLIAMIAGRPRHDLRIIGELSMLIGLVLLAAGIFLGAVWANESWGRYWGWDPKETWALITLLVYTFVTHSRHIPRLSNDFAFSAMSLAAIASVLMTFFGVNYYLSGLHSYGGSGEVAFAPAAAGTAIAAVLILWAGIRYRRLQR</sequence>
<dbReference type="eggNOG" id="COG1333">
    <property type="taxonomic scope" value="Bacteria"/>
</dbReference>
<dbReference type="HOGENOM" id="CLU_419588_0_0_10"/>
<comment type="subcellular location">
    <subcellularLocation>
        <location evidence="1">Membrane</location>
        <topology evidence="1">Multi-pass membrane protein</topology>
    </subcellularLocation>
</comment>
<feature type="region of interest" description="Disordered" evidence="6">
    <location>
        <begin position="69"/>
        <end position="103"/>
    </location>
</feature>
<dbReference type="GO" id="GO:0020037">
    <property type="term" value="F:heme binding"/>
    <property type="evidence" value="ECO:0007669"/>
    <property type="project" value="InterPro"/>
</dbReference>
<keyword evidence="10" id="KW-1185">Reference proteome</keyword>